<keyword evidence="4 6" id="KW-0472">Membrane</keyword>
<dbReference type="GeneID" id="9593068"/>
<name>D8QL07_SCHCM</name>
<keyword evidence="2 6" id="KW-0812">Transmembrane</keyword>
<feature type="transmembrane region" description="Helical" evidence="6">
    <location>
        <begin position="487"/>
        <end position="505"/>
    </location>
</feature>
<dbReference type="PANTHER" id="PTHR23510">
    <property type="entry name" value="INNER MEMBRANE TRANSPORT PROTEIN YAJR"/>
    <property type="match status" value="1"/>
</dbReference>
<dbReference type="Pfam" id="PF07690">
    <property type="entry name" value="MFS_1"/>
    <property type="match status" value="1"/>
</dbReference>
<feature type="region of interest" description="Disordered" evidence="5">
    <location>
        <begin position="1"/>
        <end position="20"/>
    </location>
</feature>
<reference evidence="7 8" key="1">
    <citation type="journal article" date="2010" name="Nat. Biotechnol.">
        <title>Genome sequence of the model mushroom Schizophyllum commune.</title>
        <authorList>
            <person name="Ohm R.A."/>
            <person name="de Jong J.F."/>
            <person name="Lugones L.G."/>
            <person name="Aerts A."/>
            <person name="Kothe E."/>
            <person name="Stajich J.E."/>
            <person name="de Vries R.P."/>
            <person name="Record E."/>
            <person name="Levasseur A."/>
            <person name="Baker S.E."/>
            <person name="Bartholomew K.A."/>
            <person name="Coutinho P.M."/>
            <person name="Erdmann S."/>
            <person name="Fowler T.J."/>
            <person name="Gathman A.C."/>
            <person name="Lombard V."/>
            <person name="Henrissat B."/>
            <person name="Knabe N."/>
            <person name="Kuees U."/>
            <person name="Lilly W.W."/>
            <person name="Lindquist E."/>
            <person name="Lucas S."/>
            <person name="Magnuson J.K."/>
            <person name="Piumi F."/>
            <person name="Raudaskoski M."/>
            <person name="Salamov A."/>
            <person name="Schmutz J."/>
            <person name="Schwarze F.W.M.R."/>
            <person name="vanKuyk P.A."/>
            <person name="Horton J.S."/>
            <person name="Grigoriev I.V."/>
            <person name="Woesten H.A.B."/>
        </authorList>
    </citation>
    <scope>NUCLEOTIDE SEQUENCE [LARGE SCALE GENOMIC DNA]</scope>
    <source>
        <strain evidence="8">H4-8 / FGSC 9210</strain>
    </source>
</reference>
<dbReference type="Gene3D" id="1.20.1250.20">
    <property type="entry name" value="MFS general substrate transporter like domains"/>
    <property type="match status" value="1"/>
</dbReference>
<feature type="transmembrane region" description="Helical" evidence="6">
    <location>
        <begin position="361"/>
        <end position="380"/>
    </location>
</feature>
<dbReference type="InterPro" id="IPR011701">
    <property type="entry name" value="MFS"/>
</dbReference>
<feature type="transmembrane region" description="Helical" evidence="6">
    <location>
        <begin position="126"/>
        <end position="147"/>
    </location>
</feature>
<dbReference type="OMA" id="TSPAWIM"/>
<proteinExistence type="predicted"/>
<dbReference type="EMBL" id="GL377317">
    <property type="protein sequence ID" value="EFI91526.1"/>
    <property type="molecule type" value="Genomic_DNA"/>
</dbReference>
<dbReference type="KEGG" id="scm:SCHCO_02644507"/>
<dbReference type="GO" id="GO:0022857">
    <property type="term" value="F:transmembrane transporter activity"/>
    <property type="evidence" value="ECO:0007669"/>
    <property type="project" value="InterPro"/>
</dbReference>
<dbReference type="HOGENOM" id="CLU_042172_0_0_1"/>
<dbReference type="FunCoup" id="D8QL07">
    <property type="interactions" value="59"/>
</dbReference>
<dbReference type="InParanoid" id="D8QL07"/>
<feature type="transmembrane region" description="Helical" evidence="6">
    <location>
        <begin position="159"/>
        <end position="177"/>
    </location>
</feature>
<evidence type="ECO:0000256" key="4">
    <source>
        <dbReference type="ARBA" id="ARBA00023136"/>
    </source>
</evidence>
<dbReference type="PANTHER" id="PTHR23510:SF64">
    <property type="entry name" value="INNER MEMBRANE TRANSPORT PROTEIN YAJR"/>
    <property type="match status" value="1"/>
</dbReference>
<feature type="transmembrane region" description="Helical" evidence="6">
    <location>
        <begin position="183"/>
        <end position="204"/>
    </location>
</feature>
<feature type="transmembrane region" description="Helical" evidence="6">
    <location>
        <begin position="465"/>
        <end position="481"/>
    </location>
</feature>
<keyword evidence="8" id="KW-1185">Reference proteome</keyword>
<dbReference type="Proteomes" id="UP000007431">
    <property type="component" value="Unassembled WGS sequence"/>
</dbReference>
<feature type="transmembrane region" description="Helical" evidence="6">
    <location>
        <begin position="225"/>
        <end position="248"/>
    </location>
</feature>
<evidence type="ECO:0008006" key="9">
    <source>
        <dbReference type="Google" id="ProtNLM"/>
    </source>
</evidence>
<evidence type="ECO:0000256" key="6">
    <source>
        <dbReference type="SAM" id="Phobius"/>
    </source>
</evidence>
<feature type="transmembrane region" description="Helical" evidence="6">
    <location>
        <begin position="392"/>
        <end position="413"/>
    </location>
</feature>
<feature type="transmembrane region" description="Helical" evidence="6">
    <location>
        <begin position="93"/>
        <end position="114"/>
    </location>
</feature>
<evidence type="ECO:0000256" key="1">
    <source>
        <dbReference type="ARBA" id="ARBA00004141"/>
    </source>
</evidence>
<feature type="transmembrane region" description="Helical" evidence="6">
    <location>
        <begin position="419"/>
        <end position="444"/>
    </location>
</feature>
<organism evidence="8">
    <name type="scientific">Schizophyllum commune (strain H4-8 / FGSC 9210)</name>
    <name type="common">Split gill fungus</name>
    <dbReference type="NCBI Taxonomy" id="578458"/>
    <lineage>
        <taxon>Eukaryota</taxon>
        <taxon>Fungi</taxon>
        <taxon>Dikarya</taxon>
        <taxon>Basidiomycota</taxon>
        <taxon>Agaricomycotina</taxon>
        <taxon>Agaricomycetes</taxon>
        <taxon>Agaricomycetidae</taxon>
        <taxon>Agaricales</taxon>
        <taxon>Schizophyllaceae</taxon>
        <taxon>Schizophyllum</taxon>
    </lineage>
</organism>
<dbReference type="OrthoDB" id="2015447at2759"/>
<evidence type="ECO:0000256" key="3">
    <source>
        <dbReference type="ARBA" id="ARBA00022989"/>
    </source>
</evidence>
<accession>D8QL07</accession>
<comment type="subcellular location">
    <subcellularLocation>
        <location evidence="1">Membrane</location>
        <topology evidence="1">Multi-pass membrane protein</topology>
    </subcellularLocation>
</comment>
<feature type="transmembrane region" description="Helical" evidence="6">
    <location>
        <begin position="268"/>
        <end position="289"/>
    </location>
</feature>
<evidence type="ECO:0000256" key="2">
    <source>
        <dbReference type="ARBA" id="ARBA00022692"/>
    </source>
</evidence>
<dbReference type="eggNOG" id="KOG2325">
    <property type="taxonomic scope" value="Eukaryota"/>
</dbReference>
<feature type="transmembrane region" description="Helical" evidence="6">
    <location>
        <begin position="321"/>
        <end position="341"/>
    </location>
</feature>
<evidence type="ECO:0000313" key="7">
    <source>
        <dbReference type="EMBL" id="EFI91526.1"/>
    </source>
</evidence>
<feature type="region of interest" description="Disordered" evidence="5">
    <location>
        <begin position="48"/>
        <end position="73"/>
    </location>
</feature>
<dbReference type="InterPro" id="IPR036259">
    <property type="entry name" value="MFS_trans_sf"/>
</dbReference>
<dbReference type="STRING" id="578458.D8QL07"/>
<dbReference type="InterPro" id="IPR051068">
    <property type="entry name" value="MFS_Domain-Containing_Protein"/>
</dbReference>
<protein>
    <recommendedName>
        <fullName evidence="9">Major facilitator superfamily (MFS) profile domain-containing protein</fullName>
    </recommendedName>
</protein>
<evidence type="ECO:0000256" key="5">
    <source>
        <dbReference type="SAM" id="MobiDB-lite"/>
    </source>
</evidence>
<dbReference type="SUPFAM" id="SSF103473">
    <property type="entry name" value="MFS general substrate transporter"/>
    <property type="match status" value="1"/>
</dbReference>
<gene>
    <name evidence="7" type="ORF">SCHCODRAFT_71202</name>
</gene>
<keyword evidence="3 6" id="KW-1133">Transmembrane helix</keyword>
<dbReference type="VEuPathDB" id="FungiDB:SCHCODRAFT_02644507"/>
<dbReference type="RefSeq" id="XP_003026429.1">
    <property type="nucleotide sequence ID" value="XM_003026383.1"/>
</dbReference>
<dbReference type="AlphaFoldDB" id="D8QL07"/>
<dbReference type="GO" id="GO:0016020">
    <property type="term" value="C:membrane"/>
    <property type="evidence" value="ECO:0007669"/>
    <property type="project" value="UniProtKB-SubCell"/>
</dbReference>
<evidence type="ECO:0000313" key="8">
    <source>
        <dbReference type="Proteomes" id="UP000007431"/>
    </source>
</evidence>
<sequence length="513" mass="55581">MTQTHLPSSPPISPDTMASTSLMPNVLDLVDRKDSSWSHSTLARLSRESLAKDPATERTSPVPDPESGAGDETEVTHTQALEDVADEFRLPDLWSLVVVIGGNVMFQLAFFIIVSSASSYAESLGGTALFSGLAIGIPPAVSAMLLFPLTRIDGGKYRMPFNLAYISSAFGCMLYGLAYKANFLYLILIGRIVSGVGFVAFMYSKRYVTDQRIVGIRRRTTLGSYLVLGQGIGFSLGPFLGGVLYKFVGFQDGTEGFRSSHANDVWNGYTSPGWVMACAWIAFAIFAYFKFVDVKDAPAAVELHHPASPPRRTPPQVKMGLRQWGVIITMMYWSMTCFHILGAWEANIPIFTAAELGYSPYAAGNFIALGGVATIPFLLANTRYSRKFQDRTILATGSALGLAGVLIAMALVSTDRVSFGPYFVCWFLIALGFNLASTCTVALLSKQFPPEWNGRLSMAIQYSNYTGRVSGALLGGAGVSMGMKNFIGVQLAIIGFGATLYLTLWRELKAKTG</sequence>